<dbReference type="PANTHER" id="PTHR16469:SF27">
    <property type="entry name" value="UBIQUITIN-ASSOCIATED AND SH3 DOMAIN-CONTAINING BA-RELATED"/>
    <property type="match status" value="1"/>
</dbReference>
<feature type="region of interest" description="Disordered" evidence="2">
    <location>
        <begin position="259"/>
        <end position="289"/>
    </location>
</feature>
<protein>
    <recommendedName>
        <fullName evidence="5">Phosphoglycerate mutase family protein</fullName>
    </recommendedName>
</protein>
<evidence type="ECO:0000256" key="1">
    <source>
        <dbReference type="PIRSR" id="PIRSR613078-2"/>
    </source>
</evidence>
<dbReference type="AlphaFoldDB" id="D8LKB9"/>
<dbReference type="EMBL" id="FN649727">
    <property type="protein sequence ID" value="CBN76064.1"/>
    <property type="molecule type" value="Genomic_DNA"/>
</dbReference>
<dbReference type="SUPFAM" id="SSF53254">
    <property type="entry name" value="Phosphoglycerate mutase-like"/>
    <property type="match status" value="1"/>
</dbReference>
<dbReference type="Gene3D" id="3.40.50.1240">
    <property type="entry name" value="Phosphoglycerate mutase-like"/>
    <property type="match status" value="1"/>
</dbReference>
<keyword evidence="4" id="KW-1185">Reference proteome</keyword>
<sequence>MSSEATVAAAAAAAKPDRRVRVGSVQSKRTNEVWHVRHGERCDEVWGEEQQAWERSPRCNEGGWFDPFLTRDGHVQACRAGEHLKGLPFNRQQKQPGSFDIVYTSPLLRAVQTAVCISQSLGNLPLQVVPGLCSCTAALSEIGYSSAEATLMTDKDIIEAFPGVTIVPTDPLAPTSFEGAAEWLAAKACEKKGAGSDGDGECFSRVLAVGHREGTKEMARKNVPTPYCCIGIFKVKAEEENWYPYELHDLLINTGESLKSSGESAYARPKVATSEEENRPRNDDEDGDGEVEALAARIAALSDNMKGPKICPPGTGVQDAALGETREAPGSEGEPGGQGRHGHDAQQEGGQGEELPLGVSAGTKT</sequence>
<feature type="region of interest" description="Disordered" evidence="2">
    <location>
        <begin position="304"/>
        <end position="365"/>
    </location>
</feature>
<name>D8LKB9_ECTSI</name>
<dbReference type="InterPro" id="IPR013078">
    <property type="entry name" value="His_Pase_superF_clade-1"/>
</dbReference>
<dbReference type="InParanoid" id="D8LKB9"/>
<dbReference type="InterPro" id="IPR029033">
    <property type="entry name" value="His_PPase_superfam"/>
</dbReference>
<evidence type="ECO:0008006" key="5">
    <source>
        <dbReference type="Google" id="ProtNLM"/>
    </source>
</evidence>
<dbReference type="Proteomes" id="UP000002630">
    <property type="component" value="Linkage Group LG02"/>
</dbReference>
<gene>
    <name evidence="3" type="ORF">Esi_0292_0032</name>
</gene>
<evidence type="ECO:0000313" key="3">
    <source>
        <dbReference type="EMBL" id="CBN76064.1"/>
    </source>
</evidence>
<dbReference type="PANTHER" id="PTHR16469">
    <property type="entry name" value="UBIQUITIN-ASSOCIATED AND SH3 DOMAIN-CONTAINING BA-RELATED"/>
    <property type="match status" value="1"/>
</dbReference>
<organism evidence="3 4">
    <name type="scientific">Ectocarpus siliculosus</name>
    <name type="common">Brown alga</name>
    <name type="synonym">Conferva siliculosa</name>
    <dbReference type="NCBI Taxonomy" id="2880"/>
    <lineage>
        <taxon>Eukaryota</taxon>
        <taxon>Sar</taxon>
        <taxon>Stramenopiles</taxon>
        <taxon>Ochrophyta</taxon>
        <taxon>PX clade</taxon>
        <taxon>Phaeophyceae</taxon>
        <taxon>Ectocarpales</taxon>
        <taxon>Ectocarpaceae</taxon>
        <taxon>Ectocarpus</taxon>
    </lineage>
</organism>
<accession>D8LKB9</accession>
<evidence type="ECO:0000256" key="2">
    <source>
        <dbReference type="SAM" id="MobiDB-lite"/>
    </source>
</evidence>
<dbReference type="CDD" id="cd07067">
    <property type="entry name" value="HP_PGM_like"/>
    <property type="match status" value="1"/>
</dbReference>
<dbReference type="EMBL" id="FN648478">
    <property type="protein sequence ID" value="CBN76064.1"/>
    <property type="molecule type" value="Genomic_DNA"/>
</dbReference>
<proteinExistence type="predicted"/>
<dbReference type="OrthoDB" id="433124at2759"/>
<evidence type="ECO:0000313" key="4">
    <source>
        <dbReference type="Proteomes" id="UP000002630"/>
    </source>
</evidence>
<dbReference type="eggNOG" id="ENOG502SCEK">
    <property type="taxonomic scope" value="Eukaryota"/>
</dbReference>
<dbReference type="InterPro" id="IPR051710">
    <property type="entry name" value="Phosphatase_SH3-domain"/>
</dbReference>
<feature type="binding site" evidence="1">
    <location>
        <position position="109"/>
    </location>
    <ligand>
        <name>substrate</name>
    </ligand>
</feature>
<dbReference type="Pfam" id="PF00300">
    <property type="entry name" value="His_Phos_1"/>
    <property type="match status" value="1"/>
</dbReference>
<reference evidence="3 4" key="1">
    <citation type="journal article" date="2010" name="Nature">
        <title>The Ectocarpus genome and the independent evolution of multicellularity in brown algae.</title>
        <authorList>
            <person name="Cock J.M."/>
            <person name="Sterck L."/>
            <person name="Rouze P."/>
            <person name="Scornet D."/>
            <person name="Allen A.E."/>
            <person name="Amoutzias G."/>
            <person name="Anthouard V."/>
            <person name="Artiguenave F."/>
            <person name="Aury J.M."/>
            <person name="Badger J.H."/>
            <person name="Beszteri B."/>
            <person name="Billiau K."/>
            <person name="Bonnet E."/>
            <person name="Bothwell J.H."/>
            <person name="Bowler C."/>
            <person name="Boyen C."/>
            <person name="Brownlee C."/>
            <person name="Carrano C.J."/>
            <person name="Charrier B."/>
            <person name="Cho G.Y."/>
            <person name="Coelho S.M."/>
            <person name="Collen J."/>
            <person name="Corre E."/>
            <person name="Da Silva C."/>
            <person name="Delage L."/>
            <person name="Delaroque N."/>
            <person name="Dittami S.M."/>
            <person name="Doulbeau S."/>
            <person name="Elias M."/>
            <person name="Farnham G."/>
            <person name="Gachon C.M."/>
            <person name="Gschloessl B."/>
            <person name="Heesch S."/>
            <person name="Jabbari K."/>
            <person name="Jubin C."/>
            <person name="Kawai H."/>
            <person name="Kimura K."/>
            <person name="Kloareg B."/>
            <person name="Kupper F.C."/>
            <person name="Lang D."/>
            <person name="Le Bail A."/>
            <person name="Leblanc C."/>
            <person name="Lerouge P."/>
            <person name="Lohr M."/>
            <person name="Lopez P.J."/>
            <person name="Martens C."/>
            <person name="Maumus F."/>
            <person name="Michel G."/>
            <person name="Miranda-Saavedra D."/>
            <person name="Morales J."/>
            <person name="Moreau H."/>
            <person name="Motomura T."/>
            <person name="Nagasato C."/>
            <person name="Napoli C.A."/>
            <person name="Nelson D.R."/>
            <person name="Nyvall-Collen P."/>
            <person name="Peters A.F."/>
            <person name="Pommier C."/>
            <person name="Potin P."/>
            <person name="Poulain J."/>
            <person name="Quesneville H."/>
            <person name="Read B."/>
            <person name="Rensing S.A."/>
            <person name="Ritter A."/>
            <person name="Rousvoal S."/>
            <person name="Samanta M."/>
            <person name="Samson G."/>
            <person name="Schroeder D.C."/>
            <person name="Segurens B."/>
            <person name="Strittmatter M."/>
            <person name="Tonon T."/>
            <person name="Tregear J.W."/>
            <person name="Valentin K."/>
            <person name="von Dassow P."/>
            <person name="Yamagishi T."/>
            <person name="Van de Peer Y."/>
            <person name="Wincker P."/>
        </authorList>
    </citation>
    <scope>NUCLEOTIDE SEQUENCE [LARGE SCALE GENOMIC DNA]</scope>
    <source>
        <strain evidence="4">Ec32 / CCAP1310/4</strain>
    </source>
</reference>